<reference evidence="2" key="2">
    <citation type="submission" date="2011-02" db="EMBL/GenBank/DDBJ databases">
        <title>The complete genome of Syntrophobotulus glycolicus DSM 8271.</title>
        <authorList>
            <person name="Lucas S."/>
            <person name="Copeland A."/>
            <person name="Lapidus A."/>
            <person name="Bruce D."/>
            <person name="Goodwin L."/>
            <person name="Pitluck S."/>
            <person name="Kyrpides N."/>
            <person name="Mavromatis K."/>
            <person name="Pagani I."/>
            <person name="Ivanova N."/>
            <person name="Mikhailova N."/>
            <person name="Chertkov O."/>
            <person name="Held B."/>
            <person name="Detter J.C."/>
            <person name="Tapia R."/>
            <person name="Han C."/>
            <person name="Land M."/>
            <person name="Hauser L."/>
            <person name="Markowitz V."/>
            <person name="Cheng J.-F."/>
            <person name="Hugenholtz P."/>
            <person name="Woyke T."/>
            <person name="Wu D."/>
            <person name="Spring S."/>
            <person name="Schroeder M."/>
            <person name="Brambilla E."/>
            <person name="Klenk H.-P."/>
            <person name="Eisen J.A."/>
        </authorList>
    </citation>
    <scope>NUCLEOTIDE SEQUENCE [LARGE SCALE GENOMIC DNA]</scope>
    <source>
        <strain evidence="2">DSM 8271 / FlGlyR</strain>
    </source>
</reference>
<name>F0STT8_SYNGF</name>
<evidence type="ECO:0000313" key="1">
    <source>
        <dbReference type="EMBL" id="ADY55378.1"/>
    </source>
</evidence>
<dbReference type="Proteomes" id="UP000007488">
    <property type="component" value="Chromosome"/>
</dbReference>
<accession>F0STT8</accession>
<dbReference type="EMBL" id="CP002547">
    <property type="protein sequence ID" value="ADY55378.1"/>
    <property type="molecule type" value="Genomic_DNA"/>
</dbReference>
<dbReference type="OrthoDB" id="1810504at2"/>
<reference evidence="1 2" key="1">
    <citation type="journal article" date="2011" name="Stand. Genomic Sci.">
        <title>Complete genome sequence of Syntrophobotulus glycolicus type strain (FlGlyR).</title>
        <authorList>
            <person name="Han C."/>
            <person name="Mwirichia R."/>
            <person name="Chertkov O."/>
            <person name="Held B."/>
            <person name="Lapidus A."/>
            <person name="Nolan M."/>
            <person name="Lucas S."/>
            <person name="Hammon N."/>
            <person name="Deshpande S."/>
            <person name="Cheng J.F."/>
            <person name="Tapia R."/>
            <person name="Goodwin L."/>
            <person name="Pitluck S."/>
            <person name="Huntemann M."/>
            <person name="Liolios K."/>
            <person name="Ivanova N."/>
            <person name="Pagani I."/>
            <person name="Mavromatis K."/>
            <person name="Ovchinikova G."/>
            <person name="Pati A."/>
            <person name="Chen A."/>
            <person name="Palaniappan K."/>
            <person name="Land M."/>
            <person name="Hauser L."/>
            <person name="Brambilla E.M."/>
            <person name="Rohde M."/>
            <person name="Spring S."/>
            <person name="Sikorski J."/>
            <person name="Goker M."/>
            <person name="Woyke T."/>
            <person name="Bristow J."/>
            <person name="Eisen J.A."/>
            <person name="Markowitz V."/>
            <person name="Hugenholtz P."/>
            <person name="Kyrpides N.C."/>
            <person name="Klenk H.P."/>
            <person name="Detter J.C."/>
        </authorList>
    </citation>
    <scope>NUCLEOTIDE SEQUENCE [LARGE SCALE GENOMIC DNA]</scope>
    <source>
        <strain evidence="2">DSM 8271 / FlGlyR</strain>
    </source>
</reference>
<proteinExistence type="predicted"/>
<evidence type="ECO:0000313" key="2">
    <source>
        <dbReference type="Proteomes" id="UP000007488"/>
    </source>
</evidence>
<dbReference type="PROSITE" id="PS51257">
    <property type="entry name" value="PROKAR_LIPOPROTEIN"/>
    <property type="match status" value="1"/>
</dbReference>
<evidence type="ECO:0008006" key="3">
    <source>
        <dbReference type="Google" id="ProtNLM"/>
    </source>
</evidence>
<dbReference type="AlphaFoldDB" id="F0STT8"/>
<keyword evidence="2" id="KW-1185">Reference proteome</keyword>
<protein>
    <recommendedName>
        <fullName evidence="3">Lipoprotein</fullName>
    </recommendedName>
</protein>
<dbReference type="HOGENOM" id="CLU_715570_0_0_9"/>
<sequence>MKEGGFLKKTYFPFLLSAVLLFSGCGSVPVEQRITPEQAVTGGESRTFSKEFALEHRTDPPLTDQSSAYLTEDFGGIEGTGWVPIRFVDNDSFLYRERAEDSQNPWVCRYHLRTGQKDKLFPVQGGAGNLFRENASNFSFADNLGVISIKDDRIETEISFASWKQEHQEYEACDIVANPRTGKIALVDNTTWKCILTDFDLKEVSALPFEGVYRAGWVDDDNLILGAFDQVEKHQGSAVITYNIQDKATTKTYIGDNEVFVDPYRDSGDYCGFTYLDDDHGPPGTLGVVDYTKNKIIFLKLSNIAWYLNLQYNWVIAAAADQPIDWDVWGGTTEGTVNLCVYDAAAGSYGIRARNLSRPNGAVIISPDGRTIIYQSFSKNYLIREK</sequence>
<gene>
    <name evidence="1" type="ordered locus">Sgly_1048</name>
</gene>
<dbReference type="KEGG" id="sgy:Sgly_1048"/>
<organism evidence="1 2">
    <name type="scientific">Syntrophobotulus glycolicus (strain DSM 8271 / FlGlyR)</name>
    <dbReference type="NCBI Taxonomy" id="645991"/>
    <lineage>
        <taxon>Bacteria</taxon>
        <taxon>Bacillati</taxon>
        <taxon>Bacillota</taxon>
        <taxon>Clostridia</taxon>
        <taxon>Eubacteriales</taxon>
        <taxon>Desulfitobacteriaceae</taxon>
        <taxon>Syntrophobotulus</taxon>
    </lineage>
</organism>